<dbReference type="SUPFAM" id="SSF54403">
    <property type="entry name" value="Cystatin/monellin"/>
    <property type="match status" value="2"/>
</dbReference>
<evidence type="ECO:0000313" key="2">
    <source>
        <dbReference type="EMBL" id="TWI58904.1"/>
    </source>
</evidence>
<dbReference type="Gene3D" id="3.10.450.40">
    <property type="match status" value="2"/>
</dbReference>
<evidence type="ECO:0000313" key="3">
    <source>
        <dbReference type="Proteomes" id="UP000315711"/>
    </source>
</evidence>
<dbReference type="InterPro" id="IPR046350">
    <property type="entry name" value="Cystatin_sf"/>
</dbReference>
<dbReference type="RefSeq" id="WP_144449008.1">
    <property type="nucleotide sequence ID" value="NZ_VLKZ01000002.1"/>
</dbReference>
<reference evidence="2 3" key="1">
    <citation type="journal article" date="2015" name="Stand. Genomic Sci.">
        <title>Genomic Encyclopedia of Bacterial and Archaeal Type Strains, Phase III: the genomes of soil and plant-associated and newly described type strains.</title>
        <authorList>
            <person name="Whitman W.B."/>
            <person name="Woyke T."/>
            <person name="Klenk H.P."/>
            <person name="Zhou Y."/>
            <person name="Lilburn T.G."/>
            <person name="Beck B.J."/>
            <person name="De Vos P."/>
            <person name="Vandamme P."/>
            <person name="Eisen J.A."/>
            <person name="Garrity G."/>
            <person name="Hugenholtz P."/>
            <person name="Kyrpides N.C."/>
        </authorList>
    </citation>
    <scope>NUCLEOTIDE SEQUENCE [LARGE SCALE GENOMIC DNA]</scope>
    <source>
        <strain evidence="2 3">CGMCC 1.10116</strain>
    </source>
</reference>
<dbReference type="Proteomes" id="UP000315711">
    <property type="component" value="Unassembled WGS sequence"/>
</dbReference>
<proteinExistence type="predicted"/>
<dbReference type="EMBL" id="VLKZ01000002">
    <property type="protein sequence ID" value="TWI58904.1"/>
    <property type="molecule type" value="Genomic_DNA"/>
</dbReference>
<organism evidence="2 3">
    <name type="scientific">Halalkalibacter nanhaiisediminis</name>
    <dbReference type="NCBI Taxonomy" id="688079"/>
    <lineage>
        <taxon>Bacteria</taxon>
        <taxon>Bacillati</taxon>
        <taxon>Bacillota</taxon>
        <taxon>Bacilli</taxon>
        <taxon>Bacillales</taxon>
        <taxon>Bacillaceae</taxon>
        <taxon>Halalkalibacter</taxon>
    </lineage>
</organism>
<gene>
    <name evidence="2" type="ORF">IQ10_00612</name>
</gene>
<dbReference type="Pfam" id="PF17881">
    <property type="entry name" value="TseB"/>
    <property type="match status" value="1"/>
</dbReference>
<accession>A0A562QQ92</accession>
<dbReference type="InterPro" id="IPR041401">
    <property type="entry name" value="TseB-like_dom"/>
</dbReference>
<protein>
    <submittedName>
        <fullName evidence="2">Uncharacterized protein YpmB</fullName>
    </submittedName>
</protein>
<comment type="caution">
    <text evidence="2">The sequence shown here is derived from an EMBL/GenBank/DDBJ whole genome shotgun (WGS) entry which is preliminary data.</text>
</comment>
<feature type="domain" description="Cell wall elongation regulator TseB-like" evidence="1">
    <location>
        <begin position="37"/>
        <end position="80"/>
    </location>
</feature>
<sequence>MKKWLFISLFVVAVIFISASVFAYQTVRSPLLNGFEQAEQFVRDQTLLATISDIDYYHGTTAYYVLQGENQAGEETIVWIRDDFDSYHIELSSDGISEDEALAIWQNEVNDISRLKSIRLGIERGIPIYEVVYTTVQNSKGYYYIRFEDGEFVKRYQLRAN</sequence>
<keyword evidence="3" id="KW-1185">Reference proteome</keyword>
<dbReference type="OrthoDB" id="2381181at2"/>
<evidence type="ECO:0000259" key="1">
    <source>
        <dbReference type="Pfam" id="PF17881"/>
    </source>
</evidence>
<dbReference type="AlphaFoldDB" id="A0A562QQ92"/>
<name>A0A562QQ92_9BACI</name>